<dbReference type="Proteomes" id="UP000037747">
    <property type="component" value="Unassembled WGS sequence"/>
</dbReference>
<dbReference type="PROSITE" id="PS50077">
    <property type="entry name" value="HEAT_REPEAT"/>
    <property type="match status" value="2"/>
</dbReference>
<dbReference type="PANTHER" id="PTHR12697">
    <property type="entry name" value="PBS LYASE HEAT-LIKE PROTEIN"/>
    <property type="match status" value="1"/>
</dbReference>
<keyword evidence="4" id="KW-1185">Reference proteome</keyword>
<reference evidence="3 4" key="1">
    <citation type="submission" date="2015-08" db="EMBL/GenBank/DDBJ databases">
        <title>Genomes of Isolates from Cabo Rojo, PR.</title>
        <authorList>
            <person name="Sanchez-Nieves R.L."/>
            <person name="Montalvo-Rodriguez R."/>
        </authorList>
    </citation>
    <scope>NUCLEOTIDE SEQUENCE [LARGE SCALE GENOMIC DNA]</scope>
    <source>
        <strain evidence="3 4">5</strain>
    </source>
</reference>
<sequence>MSLYQHARDGNVDSIRDALASDSAAVRRRAAEFLGEIADESDQATVDALLRAATTDDDPEVRGAAVDALDEIGEAALQQLLEELTGGRSDSEAEWVTAQKFARALEADRPELRMAAANALGRLDDASGLQPLVTALDDEDPRVRLRAAQACGTFADPRAIPGLRERLDDAEPRVRRAAANALGTIGTDEALSPLLDLLDDGDESIRRIAAGALGKASTPEPVEPLARALGDESGVVRNAAVYSVIELLSNVPTQQSHAVRDQVVSELKAADDATVVEPLVEILTEGRQSRQRRNAAWILGRVADPDASAAVEALADALADDDPQTAQFAATSLKSLGGPVAEDRLLDRLGPEHPDDARAKAVFVLGQIGGQETLNRLEEYADDDSQAVRKRVFSAVSKLRAGGP</sequence>
<proteinExistence type="predicted"/>
<dbReference type="InterPro" id="IPR011989">
    <property type="entry name" value="ARM-like"/>
</dbReference>
<protein>
    <submittedName>
        <fullName evidence="3">Phycocyanin alpha phycocyanobilin lyase</fullName>
    </submittedName>
</protein>
<dbReference type="InterPro" id="IPR000357">
    <property type="entry name" value="HEAT"/>
</dbReference>
<dbReference type="InterPro" id="IPR021133">
    <property type="entry name" value="HEAT_type_2"/>
</dbReference>
<dbReference type="STRING" id="1765655.AMR74_03435"/>
<dbReference type="SUPFAM" id="SSF48371">
    <property type="entry name" value="ARM repeat"/>
    <property type="match status" value="1"/>
</dbReference>
<dbReference type="InterPro" id="IPR016024">
    <property type="entry name" value="ARM-type_fold"/>
</dbReference>
<dbReference type="Pfam" id="PF02985">
    <property type="entry name" value="HEAT"/>
    <property type="match status" value="1"/>
</dbReference>
<evidence type="ECO:0000256" key="1">
    <source>
        <dbReference type="ARBA" id="ARBA00022737"/>
    </source>
</evidence>
<comment type="caution">
    <text evidence="3">The sequence shown here is derived from an EMBL/GenBank/DDBJ whole genome shotgun (WGS) entry which is preliminary data.</text>
</comment>
<dbReference type="PANTHER" id="PTHR12697:SF5">
    <property type="entry name" value="DEOXYHYPUSINE HYDROXYLASE"/>
    <property type="match status" value="1"/>
</dbReference>
<evidence type="ECO:0000313" key="4">
    <source>
        <dbReference type="Proteomes" id="UP000037747"/>
    </source>
</evidence>
<dbReference type="AlphaFoldDB" id="A0A0M9ASJ0"/>
<keyword evidence="1" id="KW-0677">Repeat</keyword>
<organism evidence="3 4">
    <name type="scientific">Halorubrum tropicale</name>
    <dbReference type="NCBI Taxonomy" id="1765655"/>
    <lineage>
        <taxon>Archaea</taxon>
        <taxon>Methanobacteriati</taxon>
        <taxon>Methanobacteriota</taxon>
        <taxon>Stenosarchaea group</taxon>
        <taxon>Halobacteria</taxon>
        <taxon>Halobacteriales</taxon>
        <taxon>Haloferacaceae</taxon>
        <taxon>Halorubrum</taxon>
    </lineage>
</organism>
<gene>
    <name evidence="3" type="ORF">AMR74_03435</name>
</gene>
<dbReference type="EMBL" id="LIST01000001">
    <property type="protein sequence ID" value="KOX97967.1"/>
    <property type="molecule type" value="Genomic_DNA"/>
</dbReference>
<dbReference type="GO" id="GO:0016829">
    <property type="term" value="F:lyase activity"/>
    <property type="evidence" value="ECO:0007669"/>
    <property type="project" value="UniProtKB-KW"/>
</dbReference>
<evidence type="ECO:0000313" key="3">
    <source>
        <dbReference type="EMBL" id="KOX97967.1"/>
    </source>
</evidence>
<dbReference type="SMART" id="SM00567">
    <property type="entry name" value="EZ_HEAT"/>
    <property type="match status" value="10"/>
</dbReference>
<dbReference type="GO" id="GO:0016491">
    <property type="term" value="F:oxidoreductase activity"/>
    <property type="evidence" value="ECO:0007669"/>
    <property type="project" value="TreeGrafter"/>
</dbReference>
<dbReference type="PATRIC" id="fig|1705389.3.peg.991"/>
<accession>A0A0M9ASJ0</accession>
<dbReference type="RefSeq" id="WP_053770650.1">
    <property type="nucleotide sequence ID" value="NZ_LIST01000001.1"/>
</dbReference>
<keyword evidence="3" id="KW-0456">Lyase</keyword>
<evidence type="ECO:0000256" key="2">
    <source>
        <dbReference type="ARBA" id="ARBA00045876"/>
    </source>
</evidence>
<dbReference type="Gene3D" id="1.25.10.10">
    <property type="entry name" value="Leucine-rich Repeat Variant"/>
    <property type="match status" value="4"/>
</dbReference>
<dbReference type="OrthoDB" id="142930at2157"/>
<dbReference type="Pfam" id="PF13646">
    <property type="entry name" value="HEAT_2"/>
    <property type="match status" value="3"/>
</dbReference>
<comment type="function">
    <text evidence="2">Catalyzes the hydroxylation of the N(6)-(4-aminobutyl)-L-lysine intermediate produced by deoxyhypusine synthase/DHPS on a critical lysine of the eukaryotic translation initiation factor 5A/eIF-5A. This is the second step of the post-translational modification of that lysine into an unusual amino acid residue named hypusine. Hypusination is unique to mature eIF-5A factor and is essential for its function.</text>
</comment>
<name>A0A0M9ASJ0_9EURY</name>
<dbReference type="InterPro" id="IPR004155">
    <property type="entry name" value="PBS_lyase_HEAT"/>
</dbReference>